<keyword evidence="1" id="KW-0808">Transferase</keyword>
<gene>
    <name evidence="7" type="ORF">E8A74_02025</name>
</gene>
<dbReference type="InterPro" id="IPR008271">
    <property type="entry name" value="Ser/Thr_kinase_AS"/>
</dbReference>
<evidence type="ECO:0000256" key="4">
    <source>
        <dbReference type="ARBA" id="ARBA00022840"/>
    </source>
</evidence>
<dbReference type="GO" id="GO:0004674">
    <property type="term" value="F:protein serine/threonine kinase activity"/>
    <property type="evidence" value="ECO:0007669"/>
    <property type="project" value="TreeGrafter"/>
</dbReference>
<dbReference type="PANTHER" id="PTHR43289:SF6">
    <property type="entry name" value="SERINE_THREONINE-PROTEIN KINASE NEKL-3"/>
    <property type="match status" value="1"/>
</dbReference>
<dbReference type="Proteomes" id="UP000309215">
    <property type="component" value="Unassembled WGS sequence"/>
</dbReference>
<keyword evidence="3" id="KW-0418">Kinase</keyword>
<dbReference type="RefSeq" id="WP_136927163.1">
    <property type="nucleotide sequence ID" value="NZ_SSMQ01000001.1"/>
</dbReference>
<feature type="binding site" evidence="5">
    <location>
        <position position="70"/>
    </location>
    <ligand>
        <name>ATP</name>
        <dbReference type="ChEBI" id="CHEBI:30616"/>
    </ligand>
</feature>
<dbReference type="InterPro" id="IPR000719">
    <property type="entry name" value="Prot_kinase_dom"/>
</dbReference>
<dbReference type="InterPro" id="IPR017441">
    <property type="entry name" value="Protein_kinase_ATP_BS"/>
</dbReference>
<dbReference type="GO" id="GO:0005524">
    <property type="term" value="F:ATP binding"/>
    <property type="evidence" value="ECO:0007669"/>
    <property type="project" value="UniProtKB-UniRule"/>
</dbReference>
<proteinExistence type="predicted"/>
<evidence type="ECO:0000313" key="8">
    <source>
        <dbReference type="Proteomes" id="UP000309215"/>
    </source>
</evidence>
<dbReference type="Pfam" id="PF00069">
    <property type="entry name" value="Pkinase"/>
    <property type="match status" value="1"/>
</dbReference>
<dbReference type="PROSITE" id="PS50011">
    <property type="entry name" value="PROTEIN_KINASE_DOM"/>
    <property type="match status" value="1"/>
</dbReference>
<comment type="caution">
    <text evidence="7">The sequence shown here is derived from an EMBL/GenBank/DDBJ whole genome shotgun (WGS) entry which is preliminary data.</text>
</comment>
<dbReference type="PROSITE" id="PS00108">
    <property type="entry name" value="PROTEIN_KINASE_ST"/>
    <property type="match status" value="1"/>
</dbReference>
<evidence type="ECO:0000256" key="2">
    <source>
        <dbReference type="ARBA" id="ARBA00022741"/>
    </source>
</evidence>
<dbReference type="EMBL" id="SSMQ01000001">
    <property type="protein sequence ID" value="TKD13346.1"/>
    <property type="molecule type" value="Genomic_DNA"/>
</dbReference>
<dbReference type="SUPFAM" id="SSF56112">
    <property type="entry name" value="Protein kinase-like (PK-like)"/>
    <property type="match status" value="1"/>
</dbReference>
<keyword evidence="8" id="KW-1185">Reference proteome</keyword>
<keyword evidence="2 5" id="KW-0547">Nucleotide-binding</keyword>
<protein>
    <recommendedName>
        <fullName evidence="6">Protein kinase domain-containing protein</fullName>
    </recommendedName>
</protein>
<dbReference type="PANTHER" id="PTHR43289">
    <property type="entry name" value="MITOGEN-ACTIVATED PROTEIN KINASE KINASE KINASE 20-RELATED"/>
    <property type="match status" value="1"/>
</dbReference>
<name>A0A4U1JKP8_9BACT</name>
<dbReference type="OrthoDB" id="5478485at2"/>
<accession>A0A4U1JKP8</accession>
<evidence type="ECO:0000256" key="3">
    <source>
        <dbReference type="ARBA" id="ARBA00022777"/>
    </source>
</evidence>
<dbReference type="AlphaFoldDB" id="A0A4U1JKP8"/>
<sequence>MPLLRSQDVDLRDLARGAPTLSDAWGSPTGARLARLLGVGGMSSVFLAEVDPGRRSSALSPLCPPRIAVKVMKPAMVSDLMQEGIFAGQLAEREATALSRIMDRTPPTEFVVGFYGMGEAPVDVRGRTVKLPWLALEYVDGGPDGSSLADRVTRAPDGCDPIRALRLCRGIVEGVLALHDEGIIHRDLKPDNVLIVGPIGDETPKIADCGIARVADATYTIAALTREYAGTEQWLSRPGEKNPLIGPWTDVHALAAVVWFVLGGEHWCRGPWDNGFLVTGERRSLVTAPRLHPGFATDRATLTELDRVLGKGASPALPEPLRNEEAAHALAPREAPSRFDSARAFADALLPLLESAASRWKARAAREDRATTAFRTTQALAAPAVTLEPTAEIVELQPVEIKGVLLPPLRPGNIAFQPDGRALARFGGRLMYLWGPRALPIPVGPTDAPIVAATTFVVRGPHAGFALVGPSHVRLVRPGQIVPLVLPPRECPIEAALGDGQTFAVVTAAVEGDEDSLPELWLWNDEAWSKPVALPLSGHVIALSSGPYGMLVVGANAKGTRGRALFASYDGQTTVYATGVQDKPALFAALCSGERLAWAAGEGFVLGLDRGAVMPEEVEAKDRPVAMALDPVGLPWLVTMSSVMRRQAGSTSPVWRTMYEKDAGAPPLVGITFTHEGARVMDARGGGANLVPRDIGSWQSTSAVLDQGA</sequence>
<keyword evidence="4 5" id="KW-0067">ATP-binding</keyword>
<feature type="domain" description="Protein kinase" evidence="6">
    <location>
        <begin position="31"/>
        <end position="353"/>
    </location>
</feature>
<evidence type="ECO:0000256" key="5">
    <source>
        <dbReference type="PROSITE-ProRule" id="PRU10141"/>
    </source>
</evidence>
<organism evidence="7 8">
    <name type="scientific">Polyangium fumosum</name>
    <dbReference type="NCBI Taxonomy" id="889272"/>
    <lineage>
        <taxon>Bacteria</taxon>
        <taxon>Pseudomonadati</taxon>
        <taxon>Myxococcota</taxon>
        <taxon>Polyangia</taxon>
        <taxon>Polyangiales</taxon>
        <taxon>Polyangiaceae</taxon>
        <taxon>Polyangium</taxon>
    </lineage>
</organism>
<dbReference type="SMART" id="SM00220">
    <property type="entry name" value="S_TKc"/>
    <property type="match status" value="1"/>
</dbReference>
<evidence type="ECO:0000256" key="1">
    <source>
        <dbReference type="ARBA" id="ARBA00022679"/>
    </source>
</evidence>
<dbReference type="PROSITE" id="PS00107">
    <property type="entry name" value="PROTEIN_KINASE_ATP"/>
    <property type="match status" value="1"/>
</dbReference>
<dbReference type="InterPro" id="IPR011009">
    <property type="entry name" value="Kinase-like_dom_sf"/>
</dbReference>
<evidence type="ECO:0000259" key="6">
    <source>
        <dbReference type="PROSITE" id="PS50011"/>
    </source>
</evidence>
<evidence type="ECO:0000313" key="7">
    <source>
        <dbReference type="EMBL" id="TKD13346.1"/>
    </source>
</evidence>
<reference evidence="7 8" key="1">
    <citation type="submission" date="2019-04" db="EMBL/GenBank/DDBJ databases">
        <authorList>
            <person name="Li Y."/>
            <person name="Wang J."/>
        </authorList>
    </citation>
    <scope>NUCLEOTIDE SEQUENCE [LARGE SCALE GENOMIC DNA]</scope>
    <source>
        <strain evidence="7 8">DSM 14668</strain>
    </source>
</reference>
<dbReference type="Gene3D" id="1.10.510.10">
    <property type="entry name" value="Transferase(Phosphotransferase) domain 1"/>
    <property type="match status" value="1"/>
</dbReference>